<dbReference type="InterPro" id="IPR001789">
    <property type="entry name" value="Sig_transdc_resp-reg_receiver"/>
</dbReference>
<dbReference type="GO" id="GO:0000160">
    <property type="term" value="P:phosphorelay signal transduction system"/>
    <property type="evidence" value="ECO:0007669"/>
    <property type="project" value="InterPro"/>
</dbReference>
<feature type="domain" description="HTH luxR-type" evidence="6">
    <location>
        <begin position="144"/>
        <end position="215"/>
    </location>
</feature>
<sequence>MRVVIAEDDTLLREGLAALLSAEGIEVVAAHAHADRLYETIEEFDAGLAIVDVRMPPTYTDEGLRAAMRVRTARPGFPMLVLSAHVETKYAGDLLADGAGAVGYLLKERVGAVEDFLRTMDRVVGGETVLDSEVVTTLMRRGGNRSPLSALTARERDVLQLMAQGHRNGDIAAELQVSEAAIHKHIRSIFNKLGLLADDAGHRRVLAVLTYLREQ</sequence>
<keyword evidence="9" id="KW-1185">Reference proteome</keyword>
<dbReference type="Gene3D" id="3.40.50.2300">
    <property type="match status" value="1"/>
</dbReference>
<dbReference type="AlphaFoldDB" id="A0A401YR08"/>
<keyword evidence="3 8" id="KW-0238">DNA-binding</keyword>
<feature type="domain" description="Response regulatory" evidence="7">
    <location>
        <begin position="2"/>
        <end position="122"/>
    </location>
</feature>
<accession>A0A401YR08</accession>
<protein>
    <submittedName>
        <fullName evidence="8">DNA-binding response regulator</fullName>
    </submittedName>
</protein>
<name>A0A401YR08_9ACTN</name>
<dbReference type="InterPro" id="IPR011006">
    <property type="entry name" value="CheY-like_superfamily"/>
</dbReference>
<dbReference type="GO" id="GO:0003677">
    <property type="term" value="F:DNA binding"/>
    <property type="evidence" value="ECO:0007669"/>
    <property type="project" value="UniProtKB-KW"/>
</dbReference>
<dbReference type="SMART" id="SM00448">
    <property type="entry name" value="REC"/>
    <property type="match status" value="1"/>
</dbReference>
<dbReference type="EMBL" id="BIFH01000022">
    <property type="protein sequence ID" value="GCD97040.1"/>
    <property type="molecule type" value="Genomic_DNA"/>
</dbReference>
<dbReference type="Pfam" id="PF00196">
    <property type="entry name" value="GerE"/>
    <property type="match status" value="1"/>
</dbReference>
<evidence type="ECO:0000313" key="9">
    <source>
        <dbReference type="Proteomes" id="UP000286931"/>
    </source>
</evidence>
<comment type="caution">
    <text evidence="8">The sequence shown here is derived from an EMBL/GenBank/DDBJ whole genome shotgun (WGS) entry which is preliminary data.</text>
</comment>
<dbReference type="GO" id="GO:0006355">
    <property type="term" value="P:regulation of DNA-templated transcription"/>
    <property type="evidence" value="ECO:0007669"/>
    <property type="project" value="InterPro"/>
</dbReference>
<dbReference type="InterPro" id="IPR039420">
    <property type="entry name" value="WalR-like"/>
</dbReference>
<evidence type="ECO:0000313" key="8">
    <source>
        <dbReference type="EMBL" id="GCD97040.1"/>
    </source>
</evidence>
<evidence type="ECO:0000256" key="4">
    <source>
        <dbReference type="ARBA" id="ARBA00023163"/>
    </source>
</evidence>
<evidence type="ECO:0000256" key="5">
    <source>
        <dbReference type="PROSITE-ProRule" id="PRU00169"/>
    </source>
</evidence>
<dbReference type="RefSeq" id="WP_126639056.1">
    <property type="nucleotide sequence ID" value="NZ_BIFH01000022.1"/>
</dbReference>
<dbReference type="PROSITE" id="PS50110">
    <property type="entry name" value="RESPONSE_REGULATORY"/>
    <property type="match status" value="1"/>
</dbReference>
<reference evidence="8 9" key="1">
    <citation type="submission" date="2018-12" db="EMBL/GenBank/DDBJ databases">
        <title>Draft genome sequence of Embleya hyalina NBRC 13850T.</title>
        <authorList>
            <person name="Komaki H."/>
            <person name="Hosoyama A."/>
            <person name="Kimura A."/>
            <person name="Ichikawa N."/>
            <person name="Tamura T."/>
        </authorList>
    </citation>
    <scope>NUCLEOTIDE SEQUENCE [LARGE SCALE GENOMIC DNA]</scope>
    <source>
        <strain evidence="8 9">NBRC 13850</strain>
    </source>
</reference>
<dbReference type="PANTHER" id="PTHR43214">
    <property type="entry name" value="TWO-COMPONENT RESPONSE REGULATOR"/>
    <property type="match status" value="1"/>
</dbReference>
<dbReference type="SUPFAM" id="SSF52172">
    <property type="entry name" value="CheY-like"/>
    <property type="match status" value="1"/>
</dbReference>
<evidence type="ECO:0000256" key="3">
    <source>
        <dbReference type="ARBA" id="ARBA00023125"/>
    </source>
</evidence>
<organism evidence="8 9">
    <name type="scientific">Embleya hyalina</name>
    <dbReference type="NCBI Taxonomy" id="516124"/>
    <lineage>
        <taxon>Bacteria</taxon>
        <taxon>Bacillati</taxon>
        <taxon>Actinomycetota</taxon>
        <taxon>Actinomycetes</taxon>
        <taxon>Kitasatosporales</taxon>
        <taxon>Streptomycetaceae</taxon>
        <taxon>Embleya</taxon>
    </lineage>
</organism>
<dbReference type="PANTHER" id="PTHR43214:SF24">
    <property type="entry name" value="TRANSCRIPTIONAL REGULATORY PROTEIN NARL-RELATED"/>
    <property type="match status" value="1"/>
</dbReference>
<keyword evidence="1 5" id="KW-0597">Phosphoprotein</keyword>
<keyword evidence="4" id="KW-0804">Transcription</keyword>
<gene>
    <name evidence="8" type="ORF">EHYA_04727</name>
</gene>
<dbReference type="CDD" id="cd17535">
    <property type="entry name" value="REC_NarL-like"/>
    <property type="match status" value="1"/>
</dbReference>
<feature type="modified residue" description="4-aspartylphosphate" evidence="5">
    <location>
        <position position="52"/>
    </location>
</feature>
<keyword evidence="2" id="KW-0805">Transcription regulation</keyword>
<evidence type="ECO:0000259" key="6">
    <source>
        <dbReference type="PROSITE" id="PS50043"/>
    </source>
</evidence>
<dbReference type="CDD" id="cd06170">
    <property type="entry name" value="LuxR_C_like"/>
    <property type="match status" value="1"/>
</dbReference>
<evidence type="ECO:0000256" key="2">
    <source>
        <dbReference type="ARBA" id="ARBA00023015"/>
    </source>
</evidence>
<dbReference type="SMART" id="SM00421">
    <property type="entry name" value="HTH_LUXR"/>
    <property type="match status" value="1"/>
</dbReference>
<dbReference type="Pfam" id="PF00072">
    <property type="entry name" value="Response_reg"/>
    <property type="match status" value="1"/>
</dbReference>
<dbReference type="InterPro" id="IPR000792">
    <property type="entry name" value="Tscrpt_reg_LuxR_C"/>
</dbReference>
<dbReference type="PRINTS" id="PR00038">
    <property type="entry name" value="HTHLUXR"/>
</dbReference>
<evidence type="ECO:0000256" key="1">
    <source>
        <dbReference type="ARBA" id="ARBA00022553"/>
    </source>
</evidence>
<evidence type="ECO:0000259" key="7">
    <source>
        <dbReference type="PROSITE" id="PS50110"/>
    </source>
</evidence>
<dbReference type="PROSITE" id="PS50043">
    <property type="entry name" value="HTH_LUXR_2"/>
    <property type="match status" value="1"/>
</dbReference>
<dbReference type="Proteomes" id="UP000286931">
    <property type="component" value="Unassembled WGS sequence"/>
</dbReference>
<proteinExistence type="predicted"/>
<dbReference type="InterPro" id="IPR058245">
    <property type="entry name" value="NreC/VraR/RcsB-like_REC"/>
</dbReference>
<dbReference type="OrthoDB" id="9808843at2"/>